<evidence type="ECO:0000313" key="2">
    <source>
        <dbReference type="Proteomes" id="UP000824247"/>
    </source>
</evidence>
<evidence type="ECO:0008006" key="3">
    <source>
        <dbReference type="Google" id="ProtNLM"/>
    </source>
</evidence>
<organism evidence="1 2">
    <name type="scientific">Candidatus Ureaplasma intestinipullorum</name>
    <dbReference type="NCBI Taxonomy" id="2838770"/>
    <lineage>
        <taxon>Bacteria</taxon>
        <taxon>Bacillati</taxon>
        <taxon>Mycoplasmatota</taxon>
        <taxon>Mycoplasmoidales</taxon>
        <taxon>Mycoplasmoidaceae</taxon>
        <taxon>Ureaplasma</taxon>
    </lineage>
</organism>
<sequence length="210" mass="25586">MITKKCNNSLLLDYLAFLNKSNFKYVYKINKTSNGYSYKYIIGKTYKNAVELSYLKLYKIAKILKNLHILSFRYGYIHNFKQDEIICHTDISPLNIIFNFLGWPKKIIDFDECEILNYIYDVIFLLCTCINIGDWNKINFKTKAKKVLFFISQYKDKKLIDLIFKNIDFFYNHTIKKYQNRNIQNLDIKIKWLDSIKRFFKYWYDCQYRL</sequence>
<dbReference type="InterPro" id="IPR011009">
    <property type="entry name" value="Kinase-like_dom_sf"/>
</dbReference>
<dbReference type="Gene3D" id="3.90.1200.10">
    <property type="match status" value="1"/>
</dbReference>
<dbReference type="EMBL" id="JAHLFM010000035">
    <property type="protein sequence ID" value="MBU3830970.1"/>
    <property type="molecule type" value="Genomic_DNA"/>
</dbReference>
<reference evidence="1" key="1">
    <citation type="journal article" date="2021" name="PeerJ">
        <title>Extensive microbial diversity within the chicken gut microbiome revealed by metagenomics and culture.</title>
        <authorList>
            <person name="Gilroy R."/>
            <person name="Ravi A."/>
            <person name="Getino M."/>
            <person name="Pursley I."/>
            <person name="Horton D.L."/>
            <person name="Alikhan N.F."/>
            <person name="Baker D."/>
            <person name="Gharbi K."/>
            <person name="Hall N."/>
            <person name="Watson M."/>
            <person name="Adriaenssens E.M."/>
            <person name="Foster-Nyarko E."/>
            <person name="Jarju S."/>
            <person name="Secka A."/>
            <person name="Antonio M."/>
            <person name="Oren A."/>
            <person name="Chaudhuri R.R."/>
            <person name="La Ragione R."/>
            <person name="Hildebrand F."/>
            <person name="Pallen M.J."/>
        </authorList>
    </citation>
    <scope>NUCLEOTIDE SEQUENCE</scope>
    <source>
        <strain evidence="1">A5-1222</strain>
    </source>
</reference>
<protein>
    <recommendedName>
        <fullName evidence="3">Aminoglycoside phosphotransferase domain-containing protein</fullName>
    </recommendedName>
</protein>
<name>A0A9E2KWX1_9BACT</name>
<evidence type="ECO:0000313" key="1">
    <source>
        <dbReference type="EMBL" id="MBU3830970.1"/>
    </source>
</evidence>
<accession>A0A9E2KWX1</accession>
<gene>
    <name evidence="1" type="ORF">H9897_02335</name>
</gene>
<dbReference type="Proteomes" id="UP000824247">
    <property type="component" value="Unassembled WGS sequence"/>
</dbReference>
<proteinExistence type="predicted"/>
<comment type="caution">
    <text evidence="1">The sequence shown here is derived from an EMBL/GenBank/DDBJ whole genome shotgun (WGS) entry which is preliminary data.</text>
</comment>
<dbReference type="AlphaFoldDB" id="A0A9E2KWX1"/>
<reference evidence="1" key="2">
    <citation type="submission" date="2021-04" db="EMBL/GenBank/DDBJ databases">
        <authorList>
            <person name="Gilroy R."/>
        </authorList>
    </citation>
    <scope>NUCLEOTIDE SEQUENCE</scope>
    <source>
        <strain evidence="1">A5-1222</strain>
    </source>
</reference>
<dbReference type="SUPFAM" id="SSF56112">
    <property type="entry name" value="Protein kinase-like (PK-like)"/>
    <property type="match status" value="1"/>
</dbReference>